<evidence type="ECO:0000313" key="2">
    <source>
        <dbReference type="Proteomes" id="UP000032675"/>
    </source>
</evidence>
<comment type="caution">
    <text evidence="1">The sequence shown here is derived from an EMBL/GenBank/DDBJ whole genome shotgun (WGS) entry which is preliminary data.</text>
</comment>
<evidence type="ECO:0000313" key="1">
    <source>
        <dbReference type="EMBL" id="GAN95595.1"/>
    </source>
</evidence>
<reference evidence="1 2" key="1">
    <citation type="submission" date="2012-11" db="EMBL/GenBank/DDBJ databases">
        <title>Whole genome sequence of Gluconacetobacter europaeus NBRC3261.</title>
        <authorList>
            <person name="Azuma Y."/>
            <person name="Higashiura N."/>
            <person name="Hirakawa H."/>
            <person name="Matsushita K."/>
        </authorList>
    </citation>
    <scope>NUCLEOTIDE SEQUENCE [LARGE SCALE GENOMIC DNA]</scope>
    <source>
        <strain evidence="1 2">NBRC 3261</strain>
    </source>
</reference>
<dbReference type="Proteomes" id="UP000032675">
    <property type="component" value="Unassembled WGS sequence"/>
</dbReference>
<protein>
    <submittedName>
        <fullName evidence="1">Uncharacterized protein</fullName>
    </submittedName>
</protein>
<accession>A0A0D6PXU8</accession>
<organism evidence="1 2">
    <name type="scientific">Komagataeibacter europaeus NBRC 3261</name>
    <dbReference type="NCBI Taxonomy" id="1234669"/>
    <lineage>
        <taxon>Bacteria</taxon>
        <taxon>Pseudomonadati</taxon>
        <taxon>Pseudomonadota</taxon>
        <taxon>Alphaproteobacteria</taxon>
        <taxon>Acetobacterales</taxon>
        <taxon>Acetobacteraceae</taxon>
        <taxon>Komagataeibacter</taxon>
    </lineage>
</organism>
<dbReference type="EMBL" id="BANI01000030">
    <property type="protein sequence ID" value="GAN95595.1"/>
    <property type="molecule type" value="Genomic_DNA"/>
</dbReference>
<sequence>MASNEGIEKRIDEARKLGHVSSSEWQSYTWKNELSEQRRRIITHLGEALAEEETDYNPYHMLGPVRS</sequence>
<proteinExistence type="predicted"/>
<gene>
    <name evidence="1" type="ORF">Geu3261_0030_012</name>
</gene>
<dbReference type="AlphaFoldDB" id="A0A0D6PXU8"/>
<name>A0A0D6PXU8_KOMEU</name>